<dbReference type="GeneID" id="27319782"/>
<dbReference type="GO" id="GO:0005524">
    <property type="term" value="F:ATP binding"/>
    <property type="evidence" value="ECO:0007669"/>
    <property type="project" value="InterPro"/>
</dbReference>
<evidence type="ECO:0000313" key="3">
    <source>
        <dbReference type="Proteomes" id="UP000054302"/>
    </source>
</evidence>
<accession>A0A0D1X8E4</accession>
<dbReference type="Pfam" id="PF00004">
    <property type="entry name" value="AAA"/>
    <property type="match status" value="1"/>
</dbReference>
<dbReference type="GO" id="GO:0005634">
    <property type="term" value="C:nucleus"/>
    <property type="evidence" value="ECO:0007669"/>
    <property type="project" value="TreeGrafter"/>
</dbReference>
<dbReference type="PANTHER" id="PTHR23077">
    <property type="entry name" value="AAA-FAMILY ATPASE"/>
    <property type="match status" value="1"/>
</dbReference>
<dbReference type="STRING" id="212818.A0A0D1X8E4"/>
<gene>
    <name evidence="2" type="ORF">PV10_01937</name>
</gene>
<dbReference type="EMBL" id="KN847520">
    <property type="protein sequence ID" value="KIV98270.1"/>
    <property type="molecule type" value="Genomic_DNA"/>
</dbReference>
<proteinExistence type="predicted"/>
<dbReference type="OMA" id="EVWVFDQ"/>
<sequence>MASLSNTQEGSSRTPSVAEAFFRHSSGARVNTDAVIADSIQNAYPGVPITIVPEYNANLQGYSAAGFASTQANEPNSKARTWPDSLKWTIFMPPFRRLDGGSGSLGELELFQSFIYKWNNFEFLVYLVDGRDGAGSFPTIRNQYILGDTAAVRSLVRTVGQWQSQLHEEIWVFNSGYWAKDPNLYQSILRSRWDDVILEESFKHDLLDTVERFFGSEEQYQRLRVPWKRGIIFYGPPGNGKTISIKATMHSLYQRTPPVPTLYVKSLVSFAPPEYSIEAIFAKARQEAPCYLVFEDLDSLVTDEVRSFFLNAVDGISDNQGILMVGSTNHLERLDPGIAKRPSRFDRKYLFSNPNLDQRIQYNRFWQKKLKSNKDLEFPEEIVQAAAKITHGFSFAYIQEAFVSALLDIARDQDNENDISLKLSQDWQMLDLADEPVDSAMDLNDYILWRKLKLNIDNLRKQLEDGGDQD</sequence>
<dbReference type="CDD" id="cd19481">
    <property type="entry name" value="RecA-like_protease"/>
    <property type="match status" value="1"/>
</dbReference>
<reference evidence="2 3" key="1">
    <citation type="submission" date="2015-01" db="EMBL/GenBank/DDBJ databases">
        <title>The Genome Sequence of Exophiala mesophila CBS40295.</title>
        <authorList>
            <consortium name="The Broad Institute Genomics Platform"/>
            <person name="Cuomo C."/>
            <person name="de Hoog S."/>
            <person name="Gorbushina A."/>
            <person name="Stielow B."/>
            <person name="Teixiera M."/>
            <person name="Abouelleil A."/>
            <person name="Chapman S.B."/>
            <person name="Priest M."/>
            <person name="Young S.K."/>
            <person name="Wortman J."/>
            <person name="Nusbaum C."/>
            <person name="Birren B."/>
        </authorList>
    </citation>
    <scope>NUCLEOTIDE SEQUENCE [LARGE SCALE GENOMIC DNA]</scope>
    <source>
        <strain evidence="2 3">CBS 40295</strain>
    </source>
</reference>
<dbReference type="InterPro" id="IPR003959">
    <property type="entry name" value="ATPase_AAA_core"/>
</dbReference>
<dbReference type="Proteomes" id="UP000054302">
    <property type="component" value="Unassembled WGS sequence"/>
</dbReference>
<dbReference type="GO" id="GO:0003723">
    <property type="term" value="F:RNA binding"/>
    <property type="evidence" value="ECO:0007669"/>
    <property type="project" value="TreeGrafter"/>
</dbReference>
<organism evidence="2 3">
    <name type="scientific">Exophiala mesophila</name>
    <name type="common">Black yeast-like fungus</name>
    <dbReference type="NCBI Taxonomy" id="212818"/>
    <lineage>
        <taxon>Eukaryota</taxon>
        <taxon>Fungi</taxon>
        <taxon>Dikarya</taxon>
        <taxon>Ascomycota</taxon>
        <taxon>Pezizomycotina</taxon>
        <taxon>Eurotiomycetes</taxon>
        <taxon>Chaetothyriomycetidae</taxon>
        <taxon>Chaetothyriales</taxon>
        <taxon>Herpotrichiellaceae</taxon>
        <taxon>Exophiala</taxon>
    </lineage>
</organism>
<dbReference type="RefSeq" id="XP_016229844.1">
    <property type="nucleotide sequence ID" value="XM_016366195.1"/>
</dbReference>
<protein>
    <recommendedName>
        <fullName evidence="1">ATPase AAA-type core domain-containing protein</fullName>
    </recommendedName>
</protein>
<evidence type="ECO:0000259" key="1">
    <source>
        <dbReference type="Pfam" id="PF00004"/>
    </source>
</evidence>
<dbReference type="SUPFAM" id="SSF52540">
    <property type="entry name" value="P-loop containing nucleoside triphosphate hydrolases"/>
    <property type="match status" value="1"/>
</dbReference>
<dbReference type="InterPro" id="IPR027417">
    <property type="entry name" value="P-loop_NTPase"/>
</dbReference>
<dbReference type="OrthoDB" id="2115716at2759"/>
<dbReference type="Gene3D" id="3.40.50.300">
    <property type="entry name" value="P-loop containing nucleotide triphosphate hydrolases"/>
    <property type="match status" value="1"/>
</dbReference>
<feature type="domain" description="ATPase AAA-type core" evidence="1">
    <location>
        <begin position="231"/>
        <end position="352"/>
    </location>
</feature>
<dbReference type="VEuPathDB" id="FungiDB:PV10_01937"/>
<dbReference type="GO" id="GO:0042254">
    <property type="term" value="P:ribosome biogenesis"/>
    <property type="evidence" value="ECO:0007669"/>
    <property type="project" value="TreeGrafter"/>
</dbReference>
<dbReference type="Gene3D" id="1.10.8.60">
    <property type="match status" value="1"/>
</dbReference>
<keyword evidence="3" id="KW-1185">Reference proteome</keyword>
<dbReference type="AlphaFoldDB" id="A0A0D1X8E4"/>
<dbReference type="PANTHER" id="PTHR23077:SF132">
    <property type="entry name" value="ATP-DEPENDENT ZN PROTEASE"/>
    <property type="match status" value="1"/>
</dbReference>
<dbReference type="InterPro" id="IPR050168">
    <property type="entry name" value="AAA_ATPase_domain"/>
</dbReference>
<dbReference type="HOGENOM" id="CLU_025506_1_0_1"/>
<dbReference type="GO" id="GO:0016887">
    <property type="term" value="F:ATP hydrolysis activity"/>
    <property type="evidence" value="ECO:0007669"/>
    <property type="project" value="InterPro"/>
</dbReference>
<dbReference type="GO" id="GO:1990275">
    <property type="term" value="F:preribosome binding"/>
    <property type="evidence" value="ECO:0007669"/>
    <property type="project" value="TreeGrafter"/>
</dbReference>
<name>A0A0D1X8E4_EXOME</name>
<evidence type="ECO:0000313" key="2">
    <source>
        <dbReference type="EMBL" id="KIV98270.1"/>
    </source>
</evidence>